<comment type="caution">
    <text evidence="2">The sequence shown here is derived from an EMBL/GenBank/DDBJ whole genome shotgun (WGS) entry which is preliminary data.</text>
</comment>
<evidence type="ECO:0008006" key="4">
    <source>
        <dbReference type="Google" id="ProtNLM"/>
    </source>
</evidence>
<dbReference type="EMBL" id="JARJLG010000211">
    <property type="protein sequence ID" value="KAJ7727543.1"/>
    <property type="molecule type" value="Genomic_DNA"/>
</dbReference>
<dbReference type="AlphaFoldDB" id="A0AAD7HST8"/>
<accession>A0AAD7HST8</accession>
<evidence type="ECO:0000313" key="2">
    <source>
        <dbReference type="EMBL" id="KAJ7727543.1"/>
    </source>
</evidence>
<dbReference type="InterPro" id="IPR032675">
    <property type="entry name" value="LRR_dom_sf"/>
</dbReference>
<sequence>MGTRLKSRVTFTEFRQRRFCVRSIDSNAHNLQARIPMESPFAQHLNTNYAPSDFEVKGIQSHLIPYVDEISRLDSLIRDLSAQREKTLQYIVAHKALLSPARRLPPDVMQELFLACLPTHRNAVMSITEAPILLTRICSAWRALALSTPALWASLHIPLELILDYGKARRQPRTWLERSGRCPLSLSIVGARTMEHWEEFESDQVDLVMEALAGSADRWRSLDLHFRAYDGMLRLAQMYAPRLAAVRMEGNSAEIVQMKFLTTPSLRTVELNIRGDFDRWIPQMPLYWSHLTSLKIEAIKFNSGGPKEGLSPPVALEILKRCPQLIHFESDLIAFQHDLPPVSSEPTVSLPTLREFVVCRCNWSVRPASVDYLFQHLLMPQLRRLQLPRRTLPNHAMPFPGDLAARSPLIQELSIDLAGLANDCLAETLLNLPSLKKLVLTDRDSGPVLPGEATPQQLLTFLAPTTTPAHICPILEELHIIDCREKPWDEELLDFARRRLDYGNGHFRRLHVGYKSFMPPIGAEVLAPFVARGLTISTTSTPSNHVLPPQPTPWTGVENLEE</sequence>
<protein>
    <recommendedName>
        <fullName evidence="4">F-box domain-containing protein</fullName>
    </recommendedName>
</protein>
<proteinExistence type="predicted"/>
<gene>
    <name evidence="2" type="ORF">DFH07DRAFT_896211</name>
</gene>
<dbReference type="Gene3D" id="3.80.10.10">
    <property type="entry name" value="Ribonuclease Inhibitor"/>
    <property type="match status" value="1"/>
</dbReference>
<dbReference type="SUPFAM" id="SSF52047">
    <property type="entry name" value="RNI-like"/>
    <property type="match status" value="1"/>
</dbReference>
<feature type="region of interest" description="Disordered" evidence="1">
    <location>
        <begin position="540"/>
        <end position="562"/>
    </location>
</feature>
<reference evidence="2" key="1">
    <citation type="submission" date="2023-03" db="EMBL/GenBank/DDBJ databases">
        <title>Massive genome expansion in bonnet fungi (Mycena s.s.) driven by repeated elements and novel gene families across ecological guilds.</title>
        <authorList>
            <consortium name="Lawrence Berkeley National Laboratory"/>
            <person name="Harder C.B."/>
            <person name="Miyauchi S."/>
            <person name="Viragh M."/>
            <person name="Kuo A."/>
            <person name="Thoen E."/>
            <person name="Andreopoulos B."/>
            <person name="Lu D."/>
            <person name="Skrede I."/>
            <person name="Drula E."/>
            <person name="Henrissat B."/>
            <person name="Morin E."/>
            <person name="Kohler A."/>
            <person name="Barry K."/>
            <person name="LaButti K."/>
            <person name="Morin E."/>
            <person name="Salamov A."/>
            <person name="Lipzen A."/>
            <person name="Mereny Z."/>
            <person name="Hegedus B."/>
            <person name="Baldrian P."/>
            <person name="Stursova M."/>
            <person name="Weitz H."/>
            <person name="Taylor A."/>
            <person name="Grigoriev I.V."/>
            <person name="Nagy L.G."/>
            <person name="Martin F."/>
            <person name="Kauserud H."/>
        </authorList>
    </citation>
    <scope>NUCLEOTIDE SEQUENCE</scope>
    <source>
        <strain evidence="2">CBHHK188m</strain>
    </source>
</reference>
<name>A0AAD7HST8_9AGAR</name>
<keyword evidence="3" id="KW-1185">Reference proteome</keyword>
<organism evidence="2 3">
    <name type="scientific">Mycena maculata</name>
    <dbReference type="NCBI Taxonomy" id="230809"/>
    <lineage>
        <taxon>Eukaryota</taxon>
        <taxon>Fungi</taxon>
        <taxon>Dikarya</taxon>
        <taxon>Basidiomycota</taxon>
        <taxon>Agaricomycotina</taxon>
        <taxon>Agaricomycetes</taxon>
        <taxon>Agaricomycetidae</taxon>
        <taxon>Agaricales</taxon>
        <taxon>Marasmiineae</taxon>
        <taxon>Mycenaceae</taxon>
        <taxon>Mycena</taxon>
    </lineage>
</organism>
<evidence type="ECO:0000313" key="3">
    <source>
        <dbReference type="Proteomes" id="UP001215280"/>
    </source>
</evidence>
<evidence type="ECO:0000256" key="1">
    <source>
        <dbReference type="SAM" id="MobiDB-lite"/>
    </source>
</evidence>
<dbReference type="Proteomes" id="UP001215280">
    <property type="component" value="Unassembled WGS sequence"/>
</dbReference>